<dbReference type="InterPro" id="IPR023214">
    <property type="entry name" value="HAD_sf"/>
</dbReference>
<comment type="similarity">
    <text evidence="2">Belongs to the HAD-like hydrolase superfamily. CbbY/CbbZ/Gph/YieH family.</text>
</comment>
<evidence type="ECO:0000256" key="3">
    <source>
        <dbReference type="ARBA" id="ARBA00022723"/>
    </source>
</evidence>
<protein>
    <submittedName>
        <fullName evidence="6">HAD family hydrolase</fullName>
    </submittedName>
</protein>
<evidence type="ECO:0000256" key="4">
    <source>
        <dbReference type="ARBA" id="ARBA00022842"/>
    </source>
</evidence>
<keyword evidence="5" id="KW-0119">Carbohydrate metabolism</keyword>
<dbReference type="SFLD" id="SFLDG01129">
    <property type="entry name" value="C1.5:_HAD__Beta-PGM__Phosphata"/>
    <property type="match status" value="1"/>
</dbReference>
<keyword evidence="4" id="KW-0460">Magnesium</keyword>
<comment type="caution">
    <text evidence="6">The sequence shown here is derived from an EMBL/GenBank/DDBJ whole genome shotgun (WGS) entry which is preliminary data.</text>
</comment>
<evidence type="ECO:0000256" key="1">
    <source>
        <dbReference type="ARBA" id="ARBA00001946"/>
    </source>
</evidence>
<evidence type="ECO:0000313" key="6">
    <source>
        <dbReference type="EMBL" id="MFC6295142.1"/>
    </source>
</evidence>
<sequence>MINTMIFDFNGTMFFDAVFQKASWGNFLAKKFNVKMTESEFQNHIAGRNNRYTFEYYSHRPITETELATMSEEKEQGYRALCLSQSADFHLVPGLPEFLDDCRAQGVKLNIATASERPNVEFFFKHLDLERWFTIDQVALNDSSLPGKPAPDIFLKAMANVGADQAESAIFEDSVSGIQAANRAQAGQVVLVTDPQENSVSLPVDLRVDQRINDYFRIGETLLGNQ</sequence>
<dbReference type="EMBL" id="JBHSSB010000016">
    <property type="protein sequence ID" value="MFC6295142.1"/>
    <property type="molecule type" value="Genomic_DNA"/>
</dbReference>
<dbReference type="Gene3D" id="1.10.150.240">
    <property type="entry name" value="Putative phosphatase, domain 2"/>
    <property type="match status" value="1"/>
</dbReference>
<dbReference type="InterPro" id="IPR041492">
    <property type="entry name" value="HAD_2"/>
</dbReference>
<dbReference type="InterPro" id="IPR006439">
    <property type="entry name" value="HAD-SF_hydro_IA"/>
</dbReference>
<keyword evidence="3" id="KW-0479">Metal-binding</keyword>
<gene>
    <name evidence="6" type="ORF">ACFQH1_08000</name>
</gene>
<dbReference type="SFLD" id="SFLDS00003">
    <property type="entry name" value="Haloacid_Dehalogenase"/>
    <property type="match status" value="1"/>
</dbReference>
<accession>A0ABW1UIN1</accession>
<dbReference type="PANTHER" id="PTHR46193:SF18">
    <property type="entry name" value="HEXITOL PHOSPHATASE B"/>
    <property type="match status" value="1"/>
</dbReference>
<dbReference type="NCBIfam" id="TIGR01509">
    <property type="entry name" value="HAD-SF-IA-v3"/>
    <property type="match status" value="1"/>
</dbReference>
<dbReference type="InterPro" id="IPR023198">
    <property type="entry name" value="PGP-like_dom2"/>
</dbReference>
<dbReference type="Proteomes" id="UP001596227">
    <property type="component" value="Unassembled WGS sequence"/>
</dbReference>
<name>A0ABW1UIN1_9LACO</name>
<dbReference type="Pfam" id="PF13419">
    <property type="entry name" value="HAD_2"/>
    <property type="match status" value="1"/>
</dbReference>
<dbReference type="Gene3D" id="3.40.50.1000">
    <property type="entry name" value="HAD superfamily/HAD-like"/>
    <property type="match status" value="1"/>
</dbReference>
<dbReference type="RefSeq" id="WP_137606875.1">
    <property type="nucleotide sequence ID" value="NZ_BJDH01000003.1"/>
</dbReference>
<dbReference type="SUPFAM" id="SSF56784">
    <property type="entry name" value="HAD-like"/>
    <property type="match status" value="1"/>
</dbReference>
<evidence type="ECO:0000256" key="5">
    <source>
        <dbReference type="ARBA" id="ARBA00023277"/>
    </source>
</evidence>
<dbReference type="CDD" id="cd07505">
    <property type="entry name" value="HAD_BPGM-like"/>
    <property type="match status" value="1"/>
</dbReference>
<dbReference type="InterPro" id="IPR051600">
    <property type="entry name" value="Beta-PGM-like"/>
</dbReference>
<dbReference type="InterPro" id="IPR036412">
    <property type="entry name" value="HAD-like_sf"/>
</dbReference>
<evidence type="ECO:0000313" key="7">
    <source>
        <dbReference type="Proteomes" id="UP001596227"/>
    </source>
</evidence>
<dbReference type="PANTHER" id="PTHR46193">
    <property type="entry name" value="6-PHOSPHOGLUCONATE PHOSPHATASE"/>
    <property type="match status" value="1"/>
</dbReference>
<comment type="cofactor">
    <cofactor evidence="1">
        <name>Mg(2+)</name>
        <dbReference type="ChEBI" id="CHEBI:18420"/>
    </cofactor>
</comment>
<keyword evidence="7" id="KW-1185">Reference proteome</keyword>
<dbReference type="GO" id="GO:0016787">
    <property type="term" value="F:hydrolase activity"/>
    <property type="evidence" value="ECO:0007669"/>
    <property type="project" value="UniProtKB-KW"/>
</dbReference>
<keyword evidence="6" id="KW-0378">Hydrolase</keyword>
<evidence type="ECO:0000256" key="2">
    <source>
        <dbReference type="ARBA" id="ARBA00006171"/>
    </source>
</evidence>
<reference evidence="7" key="1">
    <citation type="journal article" date="2019" name="Int. J. Syst. Evol. Microbiol.">
        <title>The Global Catalogue of Microorganisms (GCM) 10K type strain sequencing project: providing services to taxonomists for standard genome sequencing and annotation.</title>
        <authorList>
            <consortium name="The Broad Institute Genomics Platform"/>
            <consortium name="The Broad Institute Genome Sequencing Center for Infectious Disease"/>
            <person name="Wu L."/>
            <person name="Ma J."/>
        </authorList>
    </citation>
    <scope>NUCLEOTIDE SEQUENCE [LARGE SCALE GENOMIC DNA]</scope>
    <source>
        <strain evidence="7">CCM 8934</strain>
    </source>
</reference>
<organism evidence="6 7">
    <name type="scientific">Lactiplantibacillus daoliensis</name>
    <dbReference type="NCBI Taxonomy" id="2559916"/>
    <lineage>
        <taxon>Bacteria</taxon>
        <taxon>Bacillati</taxon>
        <taxon>Bacillota</taxon>
        <taxon>Bacilli</taxon>
        <taxon>Lactobacillales</taxon>
        <taxon>Lactobacillaceae</taxon>
        <taxon>Lactiplantibacillus</taxon>
    </lineage>
</organism>
<proteinExistence type="inferred from homology"/>